<gene>
    <name evidence="2" type="ORF">CEXT_732831</name>
</gene>
<reference evidence="2 3" key="1">
    <citation type="submission" date="2021-06" db="EMBL/GenBank/DDBJ databases">
        <title>Caerostris extrusa draft genome.</title>
        <authorList>
            <person name="Kono N."/>
            <person name="Arakawa K."/>
        </authorList>
    </citation>
    <scope>NUCLEOTIDE SEQUENCE [LARGE SCALE GENOMIC DNA]</scope>
</reference>
<protein>
    <submittedName>
        <fullName evidence="2">Uncharacterized protein</fullName>
    </submittedName>
</protein>
<accession>A0AAV4R1I7</accession>
<evidence type="ECO:0000313" key="2">
    <source>
        <dbReference type="EMBL" id="GIY14180.1"/>
    </source>
</evidence>
<keyword evidence="3" id="KW-1185">Reference proteome</keyword>
<evidence type="ECO:0000256" key="1">
    <source>
        <dbReference type="SAM" id="MobiDB-lite"/>
    </source>
</evidence>
<dbReference type="EMBL" id="BPLR01007051">
    <property type="protein sequence ID" value="GIY14180.1"/>
    <property type="molecule type" value="Genomic_DNA"/>
</dbReference>
<feature type="region of interest" description="Disordered" evidence="1">
    <location>
        <begin position="154"/>
        <end position="180"/>
    </location>
</feature>
<feature type="compositionally biased region" description="Basic and acidic residues" evidence="1">
    <location>
        <begin position="171"/>
        <end position="180"/>
    </location>
</feature>
<dbReference type="AlphaFoldDB" id="A0AAV4R1I7"/>
<feature type="region of interest" description="Disordered" evidence="1">
    <location>
        <begin position="76"/>
        <end position="127"/>
    </location>
</feature>
<dbReference type="Proteomes" id="UP001054945">
    <property type="component" value="Unassembled WGS sequence"/>
</dbReference>
<comment type="caution">
    <text evidence="2">The sequence shown here is derived from an EMBL/GenBank/DDBJ whole genome shotgun (WGS) entry which is preliminary data.</text>
</comment>
<feature type="compositionally biased region" description="Basic residues" evidence="1">
    <location>
        <begin position="155"/>
        <end position="164"/>
    </location>
</feature>
<evidence type="ECO:0000313" key="3">
    <source>
        <dbReference type="Proteomes" id="UP001054945"/>
    </source>
</evidence>
<name>A0AAV4R1I7_CAEEX</name>
<sequence>MDNNCVSCMTFSEPLMQPNNNAFFYLLTAMPTILKDKNQRPSEASVVCEQKTDRMKIDYFLLDYVLPAEEREIPGRLRASDRRRRSPGMSAGHPSPTLSAEFEKCDRTKSPGGRTKAHLSSRKKDSTRIGFSSEKHDRRMFPANFSSRIPSVKYKINKRQRKNRAPTSSRSDNEMPEMERKHLRWAKNARLRRREFV</sequence>
<proteinExistence type="predicted"/>
<organism evidence="2 3">
    <name type="scientific">Caerostris extrusa</name>
    <name type="common">Bark spider</name>
    <name type="synonym">Caerostris bankana</name>
    <dbReference type="NCBI Taxonomy" id="172846"/>
    <lineage>
        <taxon>Eukaryota</taxon>
        <taxon>Metazoa</taxon>
        <taxon>Ecdysozoa</taxon>
        <taxon>Arthropoda</taxon>
        <taxon>Chelicerata</taxon>
        <taxon>Arachnida</taxon>
        <taxon>Araneae</taxon>
        <taxon>Araneomorphae</taxon>
        <taxon>Entelegynae</taxon>
        <taxon>Araneoidea</taxon>
        <taxon>Araneidae</taxon>
        <taxon>Caerostris</taxon>
    </lineage>
</organism>